<keyword evidence="9" id="KW-1185">Reference proteome</keyword>
<keyword evidence="4 6" id="KW-0472">Membrane</keyword>
<dbReference type="Gene3D" id="1.20.1530.20">
    <property type="match status" value="1"/>
</dbReference>
<dbReference type="GO" id="GO:0005886">
    <property type="term" value="C:plasma membrane"/>
    <property type="evidence" value="ECO:0007669"/>
    <property type="project" value="InterPro"/>
</dbReference>
<evidence type="ECO:0000256" key="5">
    <source>
        <dbReference type="SAM" id="MobiDB-lite"/>
    </source>
</evidence>
<feature type="transmembrane region" description="Helical" evidence="6">
    <location>
        <begin position="432"/>
        <end position="458"/>
    </location>
</feature>
<dbReference type="InterPro" id="IPR004712">
    <property type="entry name" value="Na+/H+_antiporter_fungi"/>
</dbReference>
<feature type="transmembrane region" description="Helical" evidence="6">
    <location>
        <begin position="273"/>
        <end position="291"/>
    </location>
</feature>
<evidence type="ECO:0000256" key="6">
    <source>
        <dbReference type="SAM" id="Phobius"/>
    </source>
</evidence>
<dbReference type="InterPro" id="IPR006153">
    <property type="entry name" value="Cation/H_exchanger_TM"/>
</dbReference>
<evidence type="ECO:0000313" key="9">
    <source>
        <dbReference type="Proteomes" id="UP000191522"/>
    </source>
</evidence>
<evidence type="ECO:0000256" key="1">
    <source>
        <dbReference type="ARBA" id="ARBA00004141"/>
    </source>
</evidence>
<dbReference type="PANTHER" id="PTHR31382:SF5">
    <property type="entry name" value="SODIUM ION_PROTON EXCHANGER (EUROFUNG)"/>
    <property type="match status" value="1"/>
</dbReference>
<dbReference type="AlphaFoldDB" id="A0A1V6NW31"/>
<dbReference type="GO" id="GO:0036376">
    <property type="term" value="P:sodium ion export across plasma membrane"/>
    <property type="evidence" value="ECO:0007669"/>
    <property type="project" value="InterPro"/>
</dbReference>
<evidence type="ECO:0000259" key="7">
    <source>
        <dbReference type="Pfam" id="PF00999"/>
    </source>
</evidence>
<organism evidence="8 9">
    <name type="scientific">Penicillium decumbens</name>
    <dbReference type="NCBI Taxonomy" id="69771"/>
    <lineage>
        <taxon>Eukaryota</taxon>
        <taxon>Fungi</taxon>
        <taxon>Dikarya</taxon>
        <taxon>Ascomycota</taxon>
        <taxon>Pezizomycotina</taxon>
        <taxon>Eurotiomycetes</taxon>
        <taxon>Eurotiomycetidae</taxon>
        <taxon>Eurotiales</taxon>
        <taxon>Aspergillaceae</taxon>
        <taxon>Penicillium</taxon>
    </lineage>
</organism>
<dbReference type="EMBL" id="MDYL01000031">
    <property type="protein sequence ID" value="OQD68732.1"/>
    <property type="molecule type" value="Genomic_DNA"/>
</dbReference>
<accession>A0A1V6NW31</accession>
<evidence type="ECO:0000256" key="3">
    <source>
        <dbReference type="ARBA" id="ARBA00022989"/>
    </source>
</evidence>
<comment type="caution">
    <text evidence="8">The sequence shown here is derived from an EMBL/GenBank/DDBJ whole genome shotgun (WGS) entry which is preliminary data.</text>
</comment>
<evidence type="ECO:0000256" key="4">
    <source>
        <dbReference type="ARBA" id="ARBA00023136"/>
    </source>
</evidence>
<proteinExistence type="predicted"/>
<dbReference type="GO" id="GO:0042391">
    <property type="term" value="P:regulation of membrane potential"/>
    <property type="evidence" value="ECO:0007669"/>
    <property type="project" value="InterPro"/>
</dbReference>
<feature type="region of interest" description="Disordered" evidence="5">
    <location>
        <begin position="538"/>
        <end position="563"/>
    </location>
</feature>
<feature type="transmembrane region" description="Helical" evidence="6">
    <location>
        <begin position="176"/>
        <end position="197"/>
    </location>
</feature>
<feature type="domain" description="Cation/H+ exchanger transmembrane" evidence="7">
    <location>
        <begin position="28"/>
        <end position="457"/>
    </location>
</feature>
<dbReference type="OMA" id="KIKQRWY"/>
<keyword evidence="2 6" id="KW-0812">Transmembrane</keyword>
<sequence>MLHPILDISNFNVILTFSGIFLLVFGFLSLKVKQKWYLGEALPSFVIGAILGPFCTNLVNPSRWSDSDEQGEIAYALTRMVIGIQMVKVGYELPKQYLRRRLVELTICLLPLMAIQWLATSACILLMIPHLSFLTALIIGSCVICIDPVLSQAVAKGPFADKYVRRHLREFISAEAGGNDGFGFPFLLLSISILRYADVPAQNLNKNKRDWIGATDTGRFGGDAGRALAHWAVEGVLYMIIMGAGYGLLVGFVSRKSLNLASKKRWIDRESYFLCPIAIGLFLVGTCGCFGSDETLACFIAGCALNWDGLYHSEAEARHDSFNSTIETVLNYGTFIFIGATMPWDQLHLPKVTGITLSRLVTLGILMLLFRRIPAVMIGYRFMPKVCSNWKEALFMGYFGPIGVGAISYVEYARRLLPDPGESQDDAEINNLTAAMIPVVYWLVCFSIVVHGLSIPVLNCIYKLLRVPVICDHPVEVQLLSENEPVPNNSVVNRRGHSMVLNNRFSRVSEEIEHSLPSHQHEEPDIIMLQSNSPRYAEPLERTSTKSLATLTRERTAESAAEP</sequence>
<keyword evidence="3 6" id="KW-1133">Transmembrane helix</keyword>
<gene>
    <name evidence="8" type="ORF">PENDEC_c031G05428</name>
</gene>
<evidence type="ECO:0000313" key="8">
    <source>
        <dbReference type="EMBL" id="OQD68732.1"/>
    </source>
</evidence>
<feature type="transmembrane region" description="Helical" evidence="6">
    <location>
        <begin position="352"/>
        <end position="373"/>
    </location>
</feature>
<dbReference type="STRING" id="69771.A0A1V6NW31"/>
<dbReference type="GO" id="GO:0120029">
    <property type="term" value="P:proton export across plasma membrane"/>
    <property type="evidence" value="ECO:0007669"/>
    <property type="project" value="InterPro"/>
</dbReference>
<feature type="transmembrane region" description="Helical" evidence="6">
    <location>
        <begin position="393"/>
        <end position="412"/>
    </location>
</feature>
<feature type="transmembrane region" description="Helical" evidence="6">
    <location>
        <begin position="134"/>
        <end position="155"/>
    </location>
</feature>
<feature type="transmembrane region" description="Helical" evidence="6">
    <location>
        <begin position="235"/>
        <end position="253"/>
    </location>
</feature>
<dbReference type="InterPro" id="IPR038770">
    <property type="entry name" value="Na+/solute_symporter_sf"/>
</dbReference>
<reference evidence="9" key="1">
    <citation type="journal article" date="2017" name="Nat. Microbiol.">
        <title>Global analysis of biosynthetic gene clusters reveals vast potential of secondary metabolite production in Penicillium species.</title>
        <authorList>
            <person name="Nielsen J.C."/>
            <person name="Grijseels S."/>
            <person name="Prigent S."/>
            <person name="Ji B."/>
            <person name="Dainat J."/>
            <person name="Nielsen K.F."/>
            <person name="Frisvad J.C."/>
            <person name="Workman M."/>
            <person name="Nielsen J."/>
        </authorList>
    </citation>
    <scope>NUCLEOTIDE SEQUENCE [LARGE SCALE GENOMIC DNA]</scope>
    <source>
        <strain evidence="9">IBT 11843</strain>
    </source>
</reference>
<name>A0A1V6NW31_PENDC</name>
<dbReference type="OrthoDB" id="5327978at2759"/>
<dbReference type="Pfam" id="PF00999">
    <property type="entry name" value="Na_H_Exchanger"/>
    <property type="match status" value="1"/>
</dbReference>
<dbReference type="Proteomes" id="UP000191522">
    <property type="component" value="Unassembled WGS sequence"/>
</dbReference>
<dbReference type="PANTHER" id="PTHR31382">
    <property type="entry name" value="NA(+)/H(+) ANTIPORTER"/>
    <property type="match status" value="1"/>
</dbReference>
<dbReference type="GO" id="GO:0015385">
    <property type="term" value="F:sodium:proton antiporter activity"/>
    <property type="evidence" value="ECO:0007669"/>
    <property type="project" value="InterPro"/>
</dbReference>
<feature type="transmembrane region" description="Helical" evidence="6">
    <location>
        <begin position="12"/>
        <end position="30"/>
    </location>
</feature>
<comment type="subcellular location">
    <subcellularLocation>
        <location evidence="1">Membrane</location>
        <topology evidence="1">Multi-pass membrane protein</topology>
    </subcellularLocation>
</comment>
<feature type="transmembrane region" description="Helical" evidence="6">
    <location>
        <begin position="103"/>
        <end position="128"/>
    </location>
</feature>
<protein>
    <recommendedName>
        <fullName evidence="7">Cation/H+ exchanger transmembrane domain-containing protein</fullName>
    </recommendedName>
</protein>
<evidence type="ECO:0000256" key="2">
    <source>
        <dbReference type="ARBA" id="ARBA00022692"/>
    </source>
</evidence>